<keyword evidence="4 9" id="KW-1133">Transmembrane helix</keyword>
<feature type="domain" description="C-type lectin" evidence="11">
    <location>
        <begin position="34"/>
        <end position="152"/>
    </location>
</feature>
<dbReference type="PROSITE" id="PS50041">
    <property type="entry name" value="C_TYPE_LECTIN_2"/>
    <property type="match status" value="1"/>
</dbReference>
<dbReference type="PANTHER" id="PTHR10877:SF197">
    <property type="entry name" value="POLYCYSTIC KIDNEY DISEASE PROTEIN 1-LIKE 2"/>
    <property type="match status" value="1"/>
</dbReference>
<evidence type="ECO:0000256" key="8">
    <source>
        <dbReference type="SAM" id="MobiDB-lite"/>
    </source>
</evidence>
<dbReference type="FunFam" id="2.60.60.20:FF:000008">
    <property type="entry name" value="Polycystic kidney disease 1-like 2, isoform CRA_a"/>
    <property type="match status" value="1"/>
</dbReference>
<evidence type="ECO:0000256" key="10">
    <source>
        <dbReference type="SAM" id="SignalP"/>
    </source>
</evidence>
<comment type="similarity">
    <text evidence="2">Belongs to the polycystin family.</text>
</comment>
<evidence type="ECO:0000256" key="2">
    <source>
        <dbReference type="ARBA" id="ARBA00007200"/>
    </source>
</evidence>
<keyword evidence="3 9" id="KW-0812">Transmembrane</keyword>
<evidence type="ECO:0000259" key="13">
    <source>
        <dbReference type="PROSITE" id="PS50221"/>
    </source>
</evidence>
<protein>
    <recommendedName>
        <fullName evidence="16">Polycystic kidney disease protein 1-like 2</fullName>
    </recommendedName>
</protein>
<keyword evidence="6" id="KW-1015">Disulfide bond</keyword>
<dbReference type="InterPro" id="IPR051223">
    <property type="entry name" value="Polycystin"/>
</dbReference>
<feature type="chain" id="PRO_5038963511" description="Polycystic kidney disease protein 1-like 2" evidence="10">
    <location>
        <begin position="22"/>
        <end position="1131"/>
    </location>
</feature>
<dbReference type="InterPro" id="IPR046338">
    <property type="entry name" value="GAIN_dom_sf"/>
</dbReference>
<dbReference type="InterPro" id="IPR001024">
    <property type="entry name" value="PLAT/LH2_dom"/>
</dbReference>
<evidence type="ECO:0000259" key="11">
    <source>
        <dbReference type="PROSITE" id="PS50041"/>
    </source>
</evidence>
<dbReference type="PROSITE" id="PS50221">
    <property type="entry name" value="GAIN_B"/>
    <property type="match status" value="1"/>
</dbReference>
<evidence type="ECO:0000313" key="14">
    <source>
        <dbReference type="EMBL" id="KAG7468572.1"/>
    </source>
</evidence>
<dbReference type="SMART" id="SM00308">
    <property type="entry name" value="LH2"/>
    <property type="match status" value="1"/>
</dbReference>
<dbReference type="PANTHER" id="PTHR10877">
    <property type="entry name" value="POLYCYSTIN FAMILY MEMBER"/>
    <property type="match status" value="1"/>
</dbReference>
<dbReference type="GO" id="GO:0005262">
    <property type="term" value="F:calcium channel activity"/>
    <property type="evidence" value="ECO:0007669"/>
    <property type="project" value="TreeGrafter"/>
</dbReference>
<name>A0A9D3PWC1_MEGAT</name>
<gene>
    <name evidence="14" type="ORF">MATL_G00144330</name>
</gene>
<comment type="subcellular location">
    <subcellularLocation>
        <location evidence="1">Membrane</location>
    </subcellularLocation>
</comment>
<evidence type="ECO:0000256" key="1">
    <source>
        <dbReference type="ARBA" id="ARBA00004370"/>
    </source>
</evidence>
<keyword evidence="15" id="KW-1185">Reference proteome</keyword>
<dbReference type="InterPro" id="IPR057244">
    <property type="entry name" value="GAIN_B"/>
</dbReference>
<feature type="signal peptide" evidence="10">
    <location>
        <begin position="1"/>
        <end position="21"/>
    </location>
</feature>
<dbReference type="InterPro" id="IPR042060">
    <property type="entry name" value="PLAT_polycystin1"/>
</dbReference>
<dbReference type="EMBL" id="JAFDVH010000011">
    <property type="protein sequence ID" value="KAG7468572.1"/>
    <property type="molecule type" value="Genomic_DNA"/>
</dbReference>
<evidence type="ECO:0000256" key="5">
    <source>
        <dbReference type="ARBA" id="ARBA00023136"/>
    </source>
</evidence>
<proteinExistence type="inferred from homology"/>
<comment type="caution">
    <text evidence="14">The sequence shown here is derived from an EMBL/GenBank/DDBJ whole genome shotgun (WGS) entry which is preliminary data.</text>
</comment>
<comment type="caution">
    <text evidence="7">Lacks conserved residue(s) required for the propagation of feature annotation.</text>
</comment>
<evidence type="ECO:0000256" key="9">
    <source>
        <dbReference type="SAM" id="Phobius"/>
    </source>
</evidence>
<feature type="transmembrane region" description="Helical" evidence="9">
    <location>
        <begin position="1077"/>
        <end position="1100"/>
    </location>
</feature>
<dbReference type="Pfam" id="PF01477">
    <property type="entry name" value="PLAT"/>
    <property type="match status" value="1"/>
</dbReference>
<dbReference type="GO" id="GO:0016020">
    <property type="term" value="C:membrane"/>
    <property type="evidence" value="ECO:0007669"/>
    <property type="project" value="UniProtKB-SubCell"/>
</dbReference>
<evidence type="ECO:0000256" key="3">
    <source>
        <dbReference type="ARBA" id="ARBA00022692"/>
    </source>
</evidence>
<evidence type="ECO:0000313" key="15">
    <source>
        <dbReference type="Proteomes" id="UP001046870"/>
    </source>
</evidence>
<dbReference type="PROSITE" id="PS50095">
    <property type="entry name" value="PLAT"/>
    <property type="match status" value="1"/>
</dbReference>
<dbReference type="Proteomes" id="UP001046870">
    <property type="component" value="Chromosome 11"/>
</dbReference>
<evidence type="ECO:0008006" key="16">
    <source>
        <dbReference type="Google" id="ProtNLM"/>
    </source>
</evidence>
<feature type="domain" description="PLAT" evidence="12">
    <location>
        <begin position="644"/>
        <end position="761"/>
    </location>
</feature>
<dbReference type="InterPro" id="IPR000203">
    <property type="entry name" value="GPS"/>
</dbReference>
<feature type="transmembrane region" description="Helical" evidence="9">
    <location>
        <begin position="807"/>
        <end position="825"/>
    </location>
</feature>
<feature type="transmembrane region" description="Helical" evidence="9">
    <location>
        <begin position="1033"/>
        <end position="1057"/>
    </location>
</feature>
<sequence>MAFPNLFCLSVLFWIPGTVLSEANVSCAEGMVQFRNACYEFVQEPRSWSEADRYCRGRGGKLMQALNCKIKTFLEENVTHPRNQSWWVGQGLLGEYKVSQKPASNFSQLGGSSESTMGNGNQTLFCTYIIMDPSFQLLTTPACELKHLSICRYDPIGTNMTEELDSLEEEADVSGKVNARSKRSTDQGQFQLDASSALANATTQLQDTEYTVQMAVDLLDKVEQGRIQFTFEQKMTYLQGLLNTTLMCKPESVKSKAETFSLIFQCAGAILVYSISQCDQENLYKMQYQAMSALVLKIYEAISFLISQSVDGTIIQNSVATIYTSKRTPRQLAHEVIGDPENGSHIVMPSFSALESYLGQYSTINVQMYNFKVNPFREESDENITGSVCGLVLKDEKAEEVHLYKLSETIQIFLPRPDAPAPSYKNMSITESTAVTTAFNVSDVQHTVVVVMEPSENVSLQLLLARGFPPSGTQHHHSTVLNRSDAASDSAAYRWLVTPDMLSLGNGTWYLQARLLNYSGQEEGLTLRVTTFATKCLFWDDGRKDWSTSGCWVGPLSEPQLTQCLCNHLTFFGSSFFIMPNHVDLTRIAEYFSTVTENYVVVALLTVFFGLYLVMLIWACYTDKQALRKKKLTLLADNHPCAQYNYLLNVQTGHRRGAGTSAQVEVTLQGSEGESGSRYLTDPDKPVFERGGVDMFLLATPFSLGDLQSIRVLHDDSGGHPSWYLYKMTIQDLQTRKLWHFLCSTWLSSVKGDGMTKRTFHPAKRNEITSFRNIFQSRTSSGFRDEHIWVSVLDPPRRSPFTRAQRVSCCMCLLLCTMAINIMFWNKPQDQQSPVIFNIGSMKVTWEDIMIGVESGLLMFPINILIITIFRSIRPRPLPPAQKHDHAQGRRRLPSPWRPSSRSRAETEELVTILSKNQKNKVPPLEKKLESFSDLCTALDCVHRLLQLMQGEGDGDAHWVHCSQFVLYCLHHLADTVGRVDVSEFPSQEDRQQAQNTMALLVKKAEMVSSIHTPHSPASIPEKGRSSGCWLPWWFVFVGWFLLLSISGVSTFFTLLYGFVYGKESSIQWVISLGLSLFQSIFILQPLKVVGVAIFFALILKTVAVEESEEVEWLLEEQRERCESYCRRVTP</sequence>
<dbReference type="CDD" id="cd01752">
    <property type="entry name" value="PLAT_polycystin"/>
    <property type="match status" value="1"/>
</dbReference>
<dbReference type="OrthoDB" id="2121937at2759"/>
<dbReference type="InterPro" id="IPR001304">
    <property type="entry name" value="C-type_lectin-like"/>
</dbReference>
<evidence type="ECO:0000259" key="12">
    <source>
        <dbReference type="PROSITE" id="PS50095"/>
    </source>
</evidence>
<evidence type="ECO:0000256" key="4">
    <source>
        <dbReference type="ARBA" id="ARBA00022989"/>
    </source>
</evidence>
<dbReference type="InterPro" id="IPR036392">
    <property type="entry name" value="PLAT/LH2_dom_sf"/>
</dbReference>
<reference evidence="14" key="1">
    <citation type="submission" date="2021-01" db="EMBL/GenBank/DDBJ databases">
        <authorList>
            <person name="Zahm M."/>
            <person name="Roques C."/>
            <person name="Cabau C."/>
            <person name="Klopp C."/>
            <person name="Donnadieu C."/>
            <person name="Jouanno E."/>
            <person name="Lampietro C."/>
            <person name="Louis A."/>
            <person name="Herpin A."/>
            <person name="Echchiki A."/>
            <person name="Berthelot C."/>
            <person name="Parey E."/>
            <person name="Roest-Crollius H."/>
            <person name="Braasch I."/>
            <person name="Postlethwait J."/>
            <person name="Bobe J."/>
            <person name="Montfort J."/>
            <person name="Bouchez O."/>
            <person name="Begum T."/>
            <person name="Mejri S."/>
            <person name="Adams A."/>
            <person name="Chen W.-J."/>
            <person name="Guiguen Y."/>
        </authorList>
    </citation>
    <scope>NUCLEOTIDE SEQUENCE</scope>
    <source>
        <strain evidence="14">YG-15Mar2019-1</strain>
        <tissue evidence="14">Brain</tissue>
    </source>
</reference>
<dbReference type="Gene3D" id="2.60.220.50">
    <property type="match status" value="1"/>
</dbReference>
<feature type="transmembrane region" description="Helical" evidence="9">
    <location>
        <begin position="849"/>
        <end position="870"/>
    </location>
</feature>
<evidence type="ECO:0000256" key="7">
    <source>
        <dbReference type="PROSITE-ProRule" id="PRU00152"/>
    </source>
</evidence>
<dbReference type="SUPFAM" id="SSF56436">
    <property type="entry name" value="C-type lectin-like"/>
    <property type="match status" value="1"/>
</dbReference>
<dbReference type="AlphaFoldDB" id="A0A9D3PWC1"/>
<organism evidence="14 15">
    <name type="scientific">Megalops atlanticus</name>
    <name type="common">Tarpon</name>
    <name type="synonym">Clupea gigantea</name>
    <dbReference type="NCBI Taxonomy" id="7932"/>
    <lineage>
        <taxon>Eukaryota</taxon>
        <taxon>Metazoa</taxon>
        <taxon>Chordata</taxon>
        <taxon>Craniata</taxon>
        <taxon>Vertebrata</taxon>
        <taxon>Euteleostomi</taxon>
        <taxon>Actinopterygii</taxon>
        <taxon>Neopterygii</taxon>
        <taxon>Teleostei</taxon>
        <taxon>Elopiformes</taxon>
        <taxon>Megalopidae</taxon>
        <taxon>Megalops</taxon>
    </lineage>
</organism>
<dbReference type="GO" id="GO:0050982">
    <property type="term" value="P:detection of mechanical stimulus"/>
    <property type="evidence" value="ECO:0007669"/>
    <property type="project" value="TreeGrafter"/>
</dbReference>
<feature type="region of interest" description="Disordered" evidence="8">
    <location>
        <begin position="879"/>
        <end position="904"/>
    </location>
</feature>
<dbReference type="Gene3D" id="2.60.60.20">
    <property type="entry name" value="PLAT/LH2 domain"/>
    <property type="match status" value="1"/>
</dbReference>
<dbReference type="SUPFAM" id="SSF49723">
    <property type="entry name" value="Lipase/lipooxygenase domain (PLAT/LH2 domain)"/>
    <property type="match status" value="1"/>
</dbReference>
<dbReference type="Pfam" id="PF00059">
    <property type="entry name" value="Lectin_C"/>
    <property type="match status" value="1"/>
</dbReference>
<keyword evidence="5 9" id="KW-0472">Membrane</keyword>
<evidence type="ECO:0000256" key="6">
    <source>
        <dbReference type="ARBA" id="ARBA00023157"/>
    </source>
</evidence>
<feature type="transmembrane region" description="Helical" evidence="9">
    <location>
        <begin position="599"/>
        <end position="621"/>
    </location>
</feature>
<dbReference type="InterPro" id="IPR016187">
    <property type="entry name" value="CTDL_fold"/>
</dbReference>
<dbReference type="InterPro" id="IPR016186">
    <property type="entry name" value="C-type_lectin-like/link_sf"/>
</dbReference>
<dbReference type="CDD" id="cd00037">
    <property type="entry name" value="CLECT"/>
    <property type="match status" value="1"/>
</dbReference>
<dbReference type="Gene3D" id="3.10.100.10">
    <property type="entry name" value="Mannose-Binding Protein A, subunit A"/>
    <property type="match status" value="1"/>
</dbReference>
<dbReference type="SMART" id="SM00303">
    <property type="entry name" value="GPS"/>
    <property type="match status" value="1"/>
</dbReference>
<dbReference type="Pfam" id="PF01825">
    <property type="entry name" value="GPS"/>
    <property type="match status" value="1"/>
</dbReference>
<keyword evidence="10" id="KW-0732">Signal</keyword>
<feature type="domain" description="GAIN-B" evidence="13">
    <location>
        <begin position="447"/>
        <end position="584"/>
    </location>
</feature>
<accession>A0A9D3PWC1</accession>